<name>A0A1L8RIG5_9ENTE</name>
<keyword evidence="2" id="KW-1185">Reference proteome</keyword>
<protein>
    <recommendedName>
        <fullName evidence="3">Lipoprotein</fullName>
    </recommendedName>
</protein>
<organism evidence="1 2">
    <name type="scientific">Enterococcus canis</name>
    <dbReference type="NCBI Taxonomy" id="214095"/>
    <lineage>
        <taxon>Bacteria</taxon>
        <taxon>Bacillati</taxon>
        <taxon>Bacillota</taxon>
        <taxon>Bacilli</taxon>
        <taxon>Lactobacillales</taxon>
        <taxon>Enterococcaceae</taxon>
        <taxon>Enterococcus</taxon>
    </lineage>
</organism>
<dbReference type="EMBL" id="JXKH01000002">
    <property type="protein sequence ID" value="OJG19504.1"/>
    <property type="molecule type" value="Genomic_DNA"/>
</dbReference>
<dbReference type="Proteomes" id="UP000181884">
    <property type="component" value="Unassembled WGS sequence"/>
</dbReference>
<comment type="caution">
    <text evidence="1">The sequence shown here is derived from an EMBL/GenBank/DDBJ whole genome shotgun (WGS) entry which is preliminary data.</text>
</comment>
<gene>
    <name evidence="1" type="ORF">RU97_GL001075</name>
</gene>
<proteinExistence type="predicted"/>
<dbReference type="AlphaFoldDB" id="A0A1L8RIG5"/>
<evidence type="ECO:0008006" key="3">
    <source>
        <dbReference type="Google" id="ProtNLM"/>
    </source>
</evidence>
<sequence length="166" mass="18654">MQKEGNGMKKLCQVLSLGLLVLLVGCQSNNEQTAGENESKNVSIVQVYDGGTVQNQGSYVLVDGTLEIDKSLMNLANPNTDPSEVNDEEYQKQAEEIIKSDFPDEKIDTDNLFAQYKRTVKNAKAVMTKEKVELVGDNFKTEFERLPDNENRLKDHFGVEYSLNNE</sequence>
<evidence type="ECO:0000313" key="2">
    <source>
        <dbReference type="Proteomes" id="UP000181884"/>
    </source>
</evidence>
<evidence type="ECO:0000313" key="1">
    <source>
        <dbReference type="EMBL" id="OJG19504.1"/>
    </source>
</evidence>
<reference evidence="1 2" key="1">
    <citation type="submission" date="2014-12" db="EMBL/GenBank/DDBJ databases">
        <title>Draft genome sequences of 29 type strains of Enterococci.</title>
        <authorList>
            <person name="Zhong Z."/>
            <person name="Sun Z."/>
            <person name="Liu W."/>
            <person name="Zhang W."/>
            <person name="Zhang H."/>
        </authorList>
    </citation>
    <scope>NUCLEOTIDE SEQUENCE [LARGE SCALE GENOMIC DNA]</scope>
    <source>
        <strain evidence="1 2">DSM 17029</strain>
    </source>
</reference>
<dbReference type="PROSITE" id="PS51257">
    <property type="entry name" value="PROKAR_LIPOPROTEIN"/>
    <property type="match status" value="1"/>
</dbReference>
<accession>A0A1L8RIG5</accession>